<protein>
    <recommendedName>
        <fullName evidence="3">Phage tail protein</fullName>
    </recommendedName>
</protein>
<reference evidence="1" key="2">
    <citation type="submission" date="2020-01" db="EMBL/GenBank/DDBJ databases">
        <authorList>
            <person name="Campanaro S."/>
        </authorList>
    </citation>
    <scope>NUCLEOTIDE SEQUENCE</scope>
    <source>
        <strain evidence="1">AS01afH2WH_6</strain>
    </source>
</reference>
<reference evidence="1" key="1">
    <citation type="journal article" date="2020" name="Biotechnol. Biofuels">
        <title>New insights from the biogas microbiome by comprehensive genome-resolved metagenomics of nearly 1600 species originating from multiple anaerobic digesters.</title>
        <authorList>
            <person name="Campanaro S."/>
            <person name="Treu L."/>
            <person name="Rodriguez-R L.M."/>
            <person name="Kovalovszki A."/>
            <person name="Ziels R.M."/>
            <person name="Maus I."/>
            <person name="Zhu X."/>
            <person name="Kougias P.G."/>
            <person name="Basile A."/>
            <person name="Luo G."/>
            <person name="Schluter A."/>
            <person name="Konstantinidis K.T."/>
            <person name="Angelidaki I."/>
        </authorList>
    </citation>
    <scope>NUCLEOTIDE SEQUENCE</scope>
    <source>
        <strain evidence="1">AS01afH2WH_6</strain>
    </source>
</reference>
<evidence type="ECO:0008006" key="3">
    <source>
        <dbReference type="Google" id="ProtNLM"/>
    </source>
</evidence>
<accession>A0A971ICA9</accession>
<dbReference type="Proteomes" id="UP000767327">
    <property type="component" value="Unassembled WGS sequence"/>
</dbReference>
<evidence type="ECO:0000313" key="1">
    <source>
        <dbReference type="EMBL" id="NLT79459.1"/>
    </source>
</evidence>
<comment type="caution">
    <text evidence="1">The sequence shown here is derived from an EMBL/GenBank/DDBJ whole genome shotgun (WGS) entry which is preliminary data.</text>
</comment>
<organism evidence="1 2">
    <name type="scientific">Bifidobacterium crudilactis</name>
    <dbReference type="NCBI Taxonomy" id="327277"/>
    <lineage>
        <taxon>Bacteria</taxon>
        <taxon>Bacillati</taxon>
        <taxon>Actinomycetota</taxon>
        <taxon>Actinomycetes</taxon>
        <taxon>Bifidobacteriales</taxon>
        <taxon>Bifidobacteriaceae</taxon>
        <taxon>Bifidobacterium</taxon>
    </lineage>
</organism>
<dbReference type="EMBL" id="JAAXZR010000018">
    <property type="protein sequence ID" value="NLT79459.1"/>
    <property type="molecule type" value="Genomic_DNA"/>
</dbReference>
<gene>
    <name evidence="1" type="ORF">GXW98_04120</name>
</gene>
<name>A0A971ICA9_9BIFI</name>
<proteinExistence type="predicted"/>
<sequence length="138" mass="14709">MQKIRTLGPGTLTIGETIGAKEWMADVTKVTLTPKTDTEDTQTFLDGHDEAGEQTTSWTLEGTIKEDYSTDGLQRWCLTNAGKSLPFTFVPSKLGGSQFTGNAQVAPVAIGGDVKKQNDIDFSFVATSVAAADHTPGK</sequence>
<dbReference type="RefSeq" id="WP_273173297.1">
    <property type="nucleotide sequence ID" value="NZ_CP181270.1"/>
</dbReference>
<dbReference type="AlphaFoldDB" id="A0A971ICA9"/>
<evidence type="ECO:0000313" key="2">
    <source>
        <dbReference type="Proteomes" id="UP000767327"/>
    </source>
</evidence>